<feature type="disulfide bond" evidence="3">
    <location>
        <begin position="102"/>
        <end position="160"/>
    </location>
</feature>
<dbReference type="AlphaFoldDB" id="A0A8S4FK40"/>
<dbReference type="SMART" id="SM00708">
    <property type="entry name" value="PhBP"/>
    <property type="match status" value="1"/>
</dbReference>
<sequence>MQSVIKTRPGIKGPDDFSLRKNKGLVLMVKMITKKLACLMMVLMCALKKVESSADVMKGLSENFGKALGDCKKELDLPDSIMTEFYNFWKDDYVLSDRSTGCAIICLSSKLDLLDPDGNLHHGNAKDFALKHGADEGMAGQLVGMIHECEKAAPDNPDACLKVLEIANCFKKKIHELKWAPSMDVVVAEVLADV</sequence>
<protein>
    <submittedName>
        <fullName evidence="4">(diamondback moth) hypothetical protein</fullName>
    </submittedName>
</protein>
<evidence type="ECO:0000313" key="5">
    <source>
        <dbReference type="Proteomes" id="UP000653454"/>
    </source>
</evidence>
<dbReference type="PRINTS" id="PR00484">
    <property type="entry name" value="PBPGOBP"/>
</dbReference>
<evidence type="ECO:0000256" key="3">
    <source>
        <dbReference type="PIRSR" id="PIRSR015604-1"/>
    </source>
</evidence>
<dbReference type="SUPFAM" id="SSF47565">
    <property type="entry name" value="Insect pheromone/odorant-binding proteins"/>
    <property type="match status" value="1"/>
</dbReference>
<feature type="disulfide bond" evidence="3">
    <location>
        <begin position="71"/>
        <end position="106"/>
    </location>
</feature>
<dbReference type="Pfam" id="PF01395">
    <property type="entry name" value="PBP_GOBP"/>
    <property type="match status" value="1"/>
</dbReference>
<dbReference type="PIRSF" id="PIRSF015604">
    <property type="entry name" value="Odorant/phero_bd"/>
    <property type="match status" value="1"/>
</dbReference>
<dbReference type="CDD" id="cd23992">
    <property type="entry name" value="PBP_GOBP"/>
    <property type="match status" value="1"/>
</dbReference>
<comment type="similarity">
    <text evidence="1">Belongs to the PBP/GOBP family.</text>
</comment>
<evidence type="ECO:0000256" key="2">
    <source>
        <dbReference type="ARBA" id="ARBA00022448"/>
    </source>
</evidence>
<comment type="caution">
    <text evidence="4">The sequence shown here is derived from an EMBL/GenBank/DDBJ whole genome shotgun (WGS) entry which is preliminary data.</text>
</comment>
<keyword evidence="5" id="KW-1185">Reference proteome</keyword>
<dbReference type="Proteomes" id="UP000653454">
    <property type="component" value="Unassembled WGS sequence"/>
</dbReference>
<name>A0A8S4FK40_PLUXY</name>
<proteinExistence type="inferred from homology"/>
<gene>
    <name evidence="4" type="ORF">PLXY2_LOCUS8995</name>
</gene>
<reference evidence="4" key="1">
    <citation type="submission" date="2020-11" db="EMBL/GenBank/DDBJ databases">
        <authorList>
            <person name="Whiteford S."/>
        </authorList>
    </citation>
    <scope>NUCLEOTIDE SEQUENCE</scope>
</reference>
<keyword evidence="2" id="KW-0813">Transport</keyword>
<organism evidence="4 5">
    <name type="scientific">Plutella xylostella</name>
    <name type="common">Diamondback moth</name>
    <name type="synonym">Plutella maculipennis</name>
    <dbReference type="NCBI Taxonomy" id="51655"/>
    <lineage>
        <taxon>Eukaryota</taxon>
        <taxon>Metazoa</taxon>
        <taxon>Ecdysozoa</taxon>
        <taxon>Arthropoda</taxon>
        <taxon>Hexapoda</taxon>
        <taxon>Insecta</taxon>
        <taxon>Pterygota</taxon>
        <taxon>Neoptera</taxon>
        <taxon>Endopterygota</taxon>
        <taxon>Lepidoptera</taxon>
        <taxon>Glossata</taxon>
        <taxon>Ditrysia</taxon>
        <taxon>Yponomeutoidea</taxon>
        <taxon>Plutellidae</taxon>
        <taxon>Plutella</taxon>
    </lineage>
</organism>
<dbReference type="EMBL" id="CAJHNJ030000034">
    <property type="protein sequence ID" value="CAG9127644.1"/>
    <property type="molecule type" value="Genomic_DNA"/>
</dbReference>
<keyword evidence="3" id="KW-1015">Disulfide bond</keyword>
<dbReference type="GO" id="GO:0005549">
    <property type="term" value="F:odorant binding"/>
    <property type="evidence" value="ECO:0007669"/>
    <property type="project" value="InterPro"/>
</dbReference>
<dbReference type="InterPro" id="IPR036728">
    <property type="entry name" value="PBP_GOBP_sf"/>
</dbReference>
<feature type="disulfide bond" evidence="3">
    <location>
        <begin position="149"/>
        <end position="169"/>
    </location>
</feature>
<dbReference type="Gene3D" id="1.10.238.20">
    <property type="entry name" value="Pheromone/general odorant binding protein domain"/>
    <property type="match status" value="1"/>
</dbReference>
<evidence type="ECO:0000313" key="4">
    <source>
        <dbReference type="EMBL" id="CAG9127644.1"/>
    </source>
</evidence>
<dbReference type="InterPro" id="IPR006072">
    <property type="entry name" value="Odorant/phero-bd_Lep"/>
</dbReference>
<evidence type="ECO:0000256" key="1">
    <source>
        <dbReference type="ARBA" id="ARBA00008098"/>
    </source>
</evidence>
<accession>A0A8S4FK40</accession>
<dbReference type="InterPro" id="IPR006170">
    <property type="entry name" value="PBP/GOBP"/>
</dbReference>